<sequence length="789" mass="91013">MQINEPRSKCISMLKYLFEGCYLCTGQDFLRMATRFQGKGGPSGRLTPSNPTASNTITNSTLSIPSLNAYANVNSESDQAYLDRIKAREIISDALLQVTRLKPDNPIDFLYNYFESQCQTDPYEKTLTRLRLADPKHPSFHSLLVELYSNFDTINDDGLLLKGDTYNKLLHNLCNNEIWSGLDEHRTTLISLLSLRSNDAVSFTVFKYGIQAILLAKEFHKTAHSLYNSLANHAGSNTDVDRSLCDILLQMLSNSLELLNKAPVDTFSLHESIVKLSPHQVKHTLEQRWSPSRASTSKTRMTFDEFQTLAMSIYLTTIKKMSSLSYADEAPVNYDEYDYAGDEMNDEHVEMYGNGDEDSDDDDDEQRQEVTRNNHATRDKSQTSLNDDANLIDYVVEEEKEIGGTKGEDSYLTSRSTTYSSLISDGGEEEEDEEEEQSVINEVINKKKAKITAKEEGQMIRARAFITQLDLKVQEKDDAVQQIRQSIYLTKEKITKMEQNKTQLETNIAHAQDQRNVTIVNRLSSELNRVEHEIILEHDVLKDLQEKLGVAEMHRTRAIVERGRYNAEDSLLREKETILIDQKQSLVQLRQRQEDWKVTQLKRAHQSTLNTQKQALEQQAAAQRFALDEARRSKKVAHKYLQQTFEKVRTEKRIEEDASRAETERKIKSLLNLRNAIERNKDAITIKLAQKRAQERDSQDAKKREQQSIETEGQNGLFYMLRKERNEKLEQMQKRFADQQEQNRLVIVDKILKEENEKERKRKLYPELYKTNTKPSMTKAKDISSQVSQ</sequence>
<evidence type="ECO:0000259" key="2">
    <source>
        <dbReference type="Pfam" id="PF24480"/>
    </source>
</evidence>
<dbReference type="SUPFAM" id="SSF47391">
    <property type="entry name" value="Dimerization-anchoring domain of cAMP-dependent PK regulatory subunit"/>
    <property type="match status" value="1"/>
</dbReference>
<feature type="compositionally biased region" description="Basic and acidic residues" evidence="1">
    <location>
        <begin position="692"/>
        <end position="707"/>
    </location>
</feature>
<accession>A0A814EKC1</accession>
<feature type="region of interest" description="Disordered" evidence="1">
    <location>
        <begin position="690"/>
        <end position="717"/>
    </location>
</feature>
<dbReference type="InterPro" id="IPR039235">
    <property type="entry name" value="TPGS1"/>
</dbReference>
<dbReference type="PANTHER" id="PTHR31932">
    <property type="entry name" value="TUBULIN POLYGLUTAMYLASE COMPLEX SUBUNIT 1"/>
    <property type="match status" value="1"/>
</dbReference>
<proteinExistence type="predicted"/>
<protein>
    <recommendedName>
        <fullName evidence="2">Tubulin polyglutamylase complex subunit 1-like C-terminal domain-containing protein</fullName>
    </recommendedName>
</protein>
<keyword evidence="4" id="KW-1185">Reference proteome</keyword>
<feature type="compositionally biased region" description="Basic and acidic residues" evidence="1">
    <location>
        <begin position="367"/>
        <end position="381"/>
    </location>
</feature>
<dbReference type="GO" id="GO:0008017">
    <property type="term" value="F:microtubule binding"/>
    <property type="evidence" value="ECO:0007669"/>
    <property type="project" value="TreeGrafter"/>
</dbReference>
<dbReference type="Pfam" id="PF24480">
    <property type="entry name" value="TPGS1_C"/>
    <property type="match status" value="1"/>
</dbReference>
<dbReference type="AlphaFoldDB" id="A0A814EKC1"/>
<dbReference type="Proteomes" id="UP000663828">
    <property type="component" value="Unassembled WGS sequence"/>
</dbReference>
<dbReference type="PANTHER" id="PTHR31932:SF2">
    <property type="entry name" value="TUBULIN POLYGLUTAMYLASE COMPLEX SUBUNIT 1"/>
    <property type="match status" value="1"/>
</dbReference>
<reference evidence="3" key="1">
    <citation type="submission" date="2021-02" db="EMBL/GenBank/DDBJ databases">
        <authorList>
            <person name="Nowell W R."/>
        </authorList>
    </citation>
    <scope>NUCLEOTIDE SEQUENCE</scope>
</reference>
<feature type="compositionally biased region" description="Low complexity" evidence="1">
    <location>
        <begin position="410"/>
        <end position="425"/>
    </location>
</feature>
<feature type="compositionally biased region" description="Acidic residues" evidence="1">
    <location>
        <begin position="355"/>
        <end position="366"/>
    </location>
</feature>
<organism evidence="3 4">
    <name type="scientific">Adineta ricciae</name>
    <name type="common">Rotifer</name>
    <dbReference type="NCBI Taxonomy" id="249248"/>
    <lineage>
        <taxon>Eukaryota</taxon>
        <taxon>Metazoa</taxon>
        <taxon>Spiralia</taxon>
        <taxon>Gnathifera</taxon>
        <taxon>Rotifera</taxon>
        <taxon>Eurotatoria</taxon>
        <taxon>Bdelloidea</taxon>
        <taxon>Adinetida</taxon>
        <taxon>Adinetidae</taxon>
        <taxon>Adineta</taxon>
    </lineage>
</organism>
<evidence type="ECO:0000313" key="3">
    <source>
        <dbReference type="EMBL" id="CAF0970420.1"/>
    </source>
</evidence>
<feature type="domain" description="Tubulin polyglutamylase complex subunit 1-like C-terminal" evidence="2">
    <location>
        <begin position="123"/>
        <end position="319"/>
    </location>
</feature>
<name>A0A814EKC1_ADIRI</name>
<feature type="compositionally biased region" description="Acidic residues" evidence="1">
    <location>
        <begin position="426"/>
        <end position="435"/>
    </location>
</feature>
<feature type="region of interest" description="Disordered" evidence="1">
    <location>
        <begin position="349"/>
        <end position="385"/>
    </location>
</feature>
<gene>
    <name evidence="3" type="ORF">XAT740_LOCUS11636</name>
</gene>
<comment type="caution">
    <text evidence="3">The sequence shown here is derived from an EMBL/GenBank/DDBJ whole genome shotgun (WGS) entry which is preliminary data.</text>
</comment>
<evidence type="ECO:0000256" key="1">
    <source>
        <dbReference type="SAM" id="MobiDB-lite"/>
    </source>
</evidence>
<dbReference type="InterPro" id="IPR057632">
    <property type="entry name" value="TPGS1_C"/>
</dbReference>
<feature type="region of interest" description="Disordered" evidence="1">
    <location>
        <begin position="400"/>
        <end position="435"/>
    </location>
</feature>
<feature type="region of interest" description="Disordered" evidence="1">
    <location>
        <begin position="759"/>
        <end position="789"/>
    </location>
</feature>
<dbReference type="EMBL" id="CAJNOR010000642">
    <property type="protein sequence ID" value="CAF0970420.1"/>
    <property type="molecule type" value="Genomic_DNA"/>
</dbReference>
<evidence type="ECO:0000313" key="4">
    <source>
        <dbReference type="Proteomes" id="UP000663828"/>
    </source>
</evidence>